<evidence type="ECO:0000256" key="3">
    <source>
        <dbReference type="ARBA" id="ARBA00022764"/>
    </source>
</evidence>
<dbReference type="SUPFAM" id="SSF109998">
    <property type="entry name" value="Triger factor/SurA peptide-binding domain-like"/>
    <property type="match status" value="1"/>
</dbReference>
<keyword evidence="13" id="KW-1185">Reference proteome</keyword>
<dbReference type="Pfam" id="PF09312">
    <property type="entry name" value="SurA_N"/>
    <property type="match status" value="1"/>
</dbReference>
<evidence type="ECO:0000313" key="12">
    <source>
        <dbReference type="EMBL" id="MEE2524777.1"/>
    </source>
</evidence>
<feature type="chain" id="PRO_5047338452" description="Parvulin-like PPIase" evidence="10">
    <location>
        <begin position="24"/>
        <end position="410"/>
    </location>
</feature>
<keyword evidence="2 10" id="KW-0732">Signal</keyword>
<dbReference type="PROSITE" id="PS50198">
    <property type="entry name" value="PPIC_PPIASE_2"/>
    <property type="match status" value="1"/>
</dbReference>
<dbReference type="GO" id="GO:0003755">
    <property type="term" value="F:peptidyl-prolyl cis-trans isomerase activity"/>
    <property type="evidence" value="ECO:0007669"/>
    <property type="project" value="UniProtKB-EC"/>
</dbReference>
<dbReference type="PANTHER" id="PTHR47637">
    <property type="entry name" value="CHAPERONE SURA"/>
    <property type="match status" value="1"/>
</dbReference>
<comment type="caution">
    <text evidence="12">The sequence shown here is derived from an EMBL/GenBank/DDBJ whole genome shotgun (WGS) entry which is preliminary data.</text>
</comment>
<dbReference type="Pfam" id="PF00639">
    <property type="entry name" value="Rotamase"/>
    <property type="match status" value="1"/>
</dbReference>
<evidence type="ECO:0000256" key="5">
    <source>
        <dbReference type="ARBA" id="ARBA00023186"/>
    </source>
</evidence>
<keyword evidence="3" id="KW-0574">Periplasm</keyword>
<dbReference type="InterPro" id="IPR027304">
    <property type="entry name" value="Trigger_fact/SurA_dom_sf"/>
</dbReference>
<proteinExistence type="predicted"/>
<dbReference type="Proteomes" id="UP001354971">
    <property type="component" value="Unassembled WGS sequence"/>
</dbReference>
<dbReference type="InterPro" id="IPR046357">
    <property type="entry name" value="PPIase_dom_sf"/>
</dbReference>
<name>A0ABU7LLK9_9PROT</name>
<evidence type="ECO:0000256" key="2">
    <source>
        <dbReference type="ARBA" id="ARBA00022729"/>
    </source>
</evidence>
<evidence type="ECO:0000256" key="9">
    <source>
        <dbReference type="PROSITE-ProRule" id="PRU00278"/>
    </source>
</evidence>
<evidence type="ECO:0000256" key="4">
    <source>
        <dbReference type="ARBA" id="ARBA00023110"/>
    </source>
</evidence>
<dbReference type="RefSeq" id="WP_330197445.1">
    <property type="nucleotide sequence ID" value="NZ_JAZDRP010000001.1"/>
</dbReference>
<dbReference type="InterPro" id="IPR050280">
    <property type="entry name" value="OMP_Chaperone_SurA"/>
</dbReference>
<dbReference type="Gene3D" id="3.10.50.40">
    <property type="match status" value="1"/>
</dbReference>
<dbReference type="SUPFAM" id="SSF54534">
    <property type="entry name" value="FKBP-like"/>
    <property type="match status" value="1"/>
</dbReference>
<evidence type="ECO:0000259" key="11">
    <source>
        <dbReference type="PROSITE" id="PS50198"/>
    </source>
</evidence>
<protein>
    <recommendedName>
        <fullName evidence="1">Parvulin-like PPIase</fullName>
    </recommendedName>
    <alternativeName>
        <fullName evidence="7">Peptidyl-prolyl cis-trans isomerase plp</fullName>
    </alternativeName>
    <alternativeName>
        <fullName evidence="8">Rotamase plp</fullName>
    </alternativeName>
</protein>
<dbReference type="InterPro" id="IPR000297">
    <property type="entry name" value="PPIase_PpiC"/>
</dbReference>
<evidence type="ECO:0000256" key="6">
    <source>
        <dbReference type="ARBA" id="ARBA00023235"/>
    </source>
</evidence>
<dbReference type="InterPro" id="IPR015391">
    <property type="entry name" value="SurA_N"/>
</dbReference>
<gene>
    <name evidence="12" type="ORF">V0U79_00230</name>
</gene>
<sequence>MKRSLTAFLALLMTAFWGSHAHAQQVEGIAALVNDYPITTVDVRNRMRLIIVSSGIQPTEEALVRIQQEALRSLIDETLQIQEALEYEIQVDPAEIDAAIANIAVQNNADPDQIAAELAASGVDIITLRRQLEAEIAWQIIVGGRYNNRIRISNQQIEATLERVAASASQPQYRLAEIFIEIPVSSSEAEAQQRTVAVMTQLTQGAPFQAVAQQFSDAPSAANGGEVGWLLEGQMRPEVAQVARALEPGQLSRPFRVPGGLMIIALIDQRESSASIQYDLVQATLPASRVNDASVAAFDRAISRINSCDGIDSGISAVEGAFSSRLGQISLNALLPEIAERLSSLGPGENTGAIETPAGRQVYFVCDRSIGGPGVPTREDIERQLRNQQLSMLSRRWLRDLRRDSTIEIR</sequence>
<evidence type="ECO:0000256" key="7">
    <source>
        <dbReference type="ARBA" id="ARBA00030642"/>
    </source>
</evidence>
<reference evidence="12 13" key="1">
    <citation type="submission" date="2024-01" db="EMBL/GenBank/DDBJ databases">
        <title>Hyphobacterium bacterium isolated from marine sediment.</title>
        <authorList>
            <person name="Zhao S."/>
        </authorList>
    </citation>
    <scope>NUCLEOTIDE SEQUENCE [LARGE SCALE GENOMIC DNA]</scope>
    <source>
        <strain evidence="13">HN65</strain>
    </source>
</reference>
<dbReference type="EMBL" id="JAZDRP010000001">
    <property type="protein sequence ID" value="MEE2524777.1"/>
    <property type="molecule type" value="Genomic_DNA"/>
</dbReference>
<keyword evidence="6 9" id="KW-0413">Isomerase</keyword>
<keyword evidence="5" id="KW-0143">Chaperone</keyword>
<keyword evidence="4 9" id="KW-0697">Rotamase</keyword>
<evidence type="ECO:0000256" key="1">
    <source>
        <dbReference type="ARBA" id="ARBA00018370"/>
    </source>
</evidence>
<dbReference type="Gene3D" id="1.10.4030.10">
    <property type="entry name" value="Porin chaperone SurA, peptide-binding domain"/>
    <property type="match status" value="1"/>
</dbReference>
<feature type="domain" description="PpiC" evidence="11">
    <location>
        <begin position="170"/>
        <end position="268"/>
    </location>
</feature>
<feature type="signal peptide" evidence="10">
    <location>
        <begin position="1"/>
        <end position="23"/>
    </location>
</feature>
<evidence type="ECO:0000256" key="8">
    <source>
        <dbReference type="ARBA" id="ARBA00031484"/>
    </source>
</evidence>
<dbReference type="PANTHER" id="PTHR47637:SF1">
    <property type="entry name" value="CHAPERONE SURA"/>
    <property type="match status" value="1"/>
</dbReference>
<evidence type="ECO:0000256" key="10">
    <source>
        <dbReference type="SAM" id="SignalP"/>
    </source>
</evidence>
<evidence type="ECO:0000313" key="13">
    <source>
        <dbReference type="Proteomes" id="UP001354971"/>
    </source>
</evidence>
<organism evidence="12 13">
    <name type="scientific">Hyphobacterium lacteum</name>
    <dbReference type="NCBI Taxonomy" id="3116575"/>
    <lineage>
        <taxon>Bacteria</taxon>
        <taxon>Pseudomonadati</taxon>
        <taxon>Pseudomonadota</taxon>
        <taxon>Alphaproteobacteria</taxon>
        <taxon>Maricaulales</taxon>
        <taxon>Maricaulaceae</taxon>
        <taxon>Hyphobacterium</taxon>
    </lineage>
</organism>
<accession>A0ABU7LLK9</accession>